<proteinExistence type="predicted"/>
<accession>A0A478FUA4</accession>
<dbReference type="Proteomes" id="UP000324831">
    <property type="component" value="Unassembled WGS sequence"/>
</dbReference>
<organism evidence="1 2">
    <name type="scientific">Candidatus Mycoplasma haematohominis</name>
    <dbReference type="NCBI Taxonomy" id="1494318"/>
    <lineage>
        <taxon>Bacteria</taxon>
        <taxon>Bacillati</taxon>
        <taxon>Mycoplasmatota</taxon>
        <taxon>Mollicutes</taxon>
        <taxon>Mycoplasmataceae</taxon>
        <taxon>Mycoplasma</taxon>
    </lineage>
</organism>
<evidence type="ECO:0000313" key="2">
    <source>
        <dbReference type="Proteomes" id="UP000324831"/>
    </source>
</evidence>
<reference evidence="1 2" key="1">
    <citation type="submission" date="2019-01" db="EMBL/GenBank/DDBJ databases">
        <title>Draft genome sequences of Candidatus Mycoplasma haemohominis SWG34-3 identified from a patient with pyrexia, anemia and liver dysfunction.</title>
        <authorList>
            <person name="Sekizuka T."/>
            <person name="Hattori N."/>
            <person name="Katano H."/>
            <person name="Takuma T."/>
            <person name="Ito T."/>
            <person name="Arai N."/>
            <person name="Yanai R."/>
            <person name="Ishii S."/>
            <person name="Miura Y."/>
            <person name="Tokunaga T."/>
            <person name="Watanabe H."/>
            <person name="Nomura N."/>
            <person name="Eguchi J."/>
            <person name="Arai T."/>
            <person name="Hasegawa H."/>
            <person name="Nakamaki T."/>
            <person name="Wakita T."/>
            <person name="Niki Y."/>
            <person name="Kuroda M."/>
        </authorList>
    </citation>
    <scope>NUCLEOTIDE SEQUENCE [LARGE SCALE GENOMIC DNA]</scope>
    <source>
        <strain evidence="1">SWG34-3</strain>
    </source>
</reference>
<gene>
    <name evidence="1" type="ORF">MHSWG343_09130</name>
</gene>
<evidence type="ECO:0000313" key="1">
    <source>
        <dbReference type="EMBL" id="GCE63906.1"/>
    </source>
</evidence>
<name>A0A478FUA4_9MOLU</name>
<protein>
    <submittedName>
        <fullName evidence="1">Uncharacterized protein</fullName>
    </submittedName>
</protein>
<dbReference type="AlphaFoldDB" id="A0A478FUA4"/>
<sequence>MGGVGYTYLTKNPVWEYEGLTGRKENISWAPGKHELFVDEKNWNNFKWWNWSYENRFVNSYPKSEKFKKITSGSKLYDDFPLNRVCWETYKNKDAKTEEQEDAWRYCSIPGKEPRKHK</sequence>
<dbReference type="EMBL" id="BIMN01000006">
    <property type="protein sequence ID" value="GCE63906.1"/>
    <property type="molecule type" value="Genomic_DNA"/>
</dbReference>
<comment type="caution">
    <text evidence="1">The sequence shown here is derived from an EMBL/GenBank/DDBJ whole genome shotgun (WGS) entry which is preliminary data.</text>
</comment>
<dbReference type="RefSeq" id="WP_216083071.1">
    <property type="nucleotide sequence ID" value="NZ_CACTIB010000016.1"/>
</dbReference>